<dbReference type="PANTHER" id="PTHR21648:SF0">
    <property type="entry name" value="RADIAL SPOKE HEAD PROTEIN 3 HOMOLOG"/>
    <property type="match status" value="1"/>
</dbReference>
<feature type="compositionally biased region" description="Basic residues" evidence="10">
    <location>
        <begin position="81"/>
        <end position="90"/>
    </location>
</feature>
<dbReference type="AlphaFoldDB" id="A0A5A8C3R5"/>
<dbReference type="EMBL" id="VLTN01000071">
    <property type="protein sequence ID" value="KAA0147169.1"/>
    <property type="molecule type" value="Genomic_DNA"/>
</dbReference>
<evidence type="ECO:0000256" key="7">
    <source>
        <dbReference type="ARBA" id="ARBA00023212"/>
    </source>
</evidence>
<name>A0A5A8C3R5_CAFRO</name>
<keyword evidence="8" id="KW-0966">Cell projection</keyword>
<sequence length="390" mass="43470">MATRAAPAAGGASASFEFSQAPSAVPHKRQPYRGDAVAGPQTQNIMFDRRVYRGNTYAAKVLTPAAQQEAERLEREAADKRARRAVARKRRAEEEARPRTPEAVEGRSHWGTQTAEFLEELTDRPVEVQVGVQTDAFADRPPTPPYVPPPRGTDQGTQVEAGELFDFDREVEPLLEVLVGKTLEQGLLEVLEEEELAAIRAHQQEFEALRAAELVRVQRLEEEERRRTEERSRRLEQARARAQQQRAVREKVAAAAFARRYVQTVRASVMGRLVDRGFFFDPLAKEVETAVLPEVTEGALAAARRVQTARQLADALIKAALHKGEARRQAEADRLAAERAEAARLAREEEERQAAEAAAAAQRKAEEEAEAKRKAEAGEDEEDEDEEDEG</sequence>
<proteinExistence type="inferred from homology"/>
<keyword evidence="5" id="KW-0282">Flagellum</keyword>
<keyword evidence="7" id="KW-0206">Cytoskeleton</keyword>
<feature type="compositionally biased region" description="Basic and acidic residues" evidence="10">
    <location>
        <begin position="69"/>
        <end position="80"/>
    </location>
</feature>
<evidence type="ECO:0008006" key="13">
    <source>
        <dbReference type="Google" id="ProtNLM"/>
    </source>
</evidence>
<organism evidence="11 12">
    <name type="scientific">Cafeteria roenbergensis</name>
    <name type="common">Marine flagellate</name>
    <dbReference type="NCBI Taxonomy" id="33653"/>
    <lineage>
        <taxon>Eukaryota</taxon>
        <taxon>Sar</taxon>
        <taxon>Stramenopiles</taxon>
        <taxon>Bigyra</taxon>
        <taxon>Opalozoa</taxon>
        <taxon>Bicosoecida</taxon>
        <taxon>Cafeteriaceae</taxon>
        <taxon>Cafeteria</taxon>
    </lineage>
</organism>
<accession>A0A5A8C3R5</accession>
<evidence type="ECO:0000256" key="2">
    <source>
        <dbReference type="ARBA" id="ARBA00006737"/>
    </source>
</evidence>
<gene>
    <name evidence="11" type="ORF">FNF29_07541</name>
</gene>
<feature type="compositionally biased region" description="Low complexity" evidence="10">
    <location>
        <begin position="1"/>
        <end position="15"/>
    </location>
</feature>
<feature type="compositionally biased region" description="Basic and acidic residues" evidence="10">
    <location>
        <begin position="91"/>
        <end position="107"/>
    </location>
</feature>
<dbReference type="Pfam" id="PF06098">
    <property type="entry name" value="Radial_spoke_3"/>
    <property type="match status" value="1"/>
</dbReference>
<keyword evidence="4" id="KW-0597">Phosphoprotein</keyword>
<keyword evidence="3" id="KW-0963">Cytoplasm</keyword>
<evidence type="ECO:0000313" key="11">
    <source>
        <dbReference type="EMBL" id="KAA0147169.1"/>
    </source>
</evidence>
<dbReference type="Proteomes" id="UP000323011">
    <property type="component" value="Unassembled WGS sequence"/>
</dbReference>
<feature type="compositionally biased region" description="Acidic residues" evidence="10">
    <location>
        <begin position="378"/>
        <end position="390"/>
    </location>
</feature>
<keyword evidence="12" id="KW-1185">Reference proteome</keyword>
<feature type="region of interest" description="Disordered" evidence="10">
    <location>
        <begin position="332"/>
        <end position="390"/>
    </location>
</feature>
<evidence type="ECO:0000256" key="6">
    <source>
        <dbReference type="ARBA" id="ARBA00023069"/>
    </source>
</evidence>
<evidence type="ECO:0000256" key="9">
    <source>
        <dbReference type="SAM" id="Coils"/>
    </source>
</evidence>
<evidence type="ECO:0000256" key="3">
    <source>
        <dbReference type="ARBA" id="ARBA00022490"/>
    </source>
</evidence>
<feature type="region of interest" description="Disordered" evidence="10">
    <location>
        <begin position="136"/>
        <end position="155"/>
    </location>
</feature>
<reference evidence="11 12" key="1">
    <citation type="submission" date="2019-07" db="EMBL/GenBank/DDBJ databases">
        <title>Genomes of Cafeteria roenbergensis.</title>
        <authorList>
            <person name="Fischer M.G."/>
            <person name="Hackl T."/>
            <person name="Roman M."/>
        </authorList>
    </citation>
    <scope>NUCLEOTIDE SEQUENCE [LARGE SCALE GENOMIC DNA]</scope>
    <source>
        <strain evidence="11 12">BVI</strain>
    </source>
</reference>
<dbReference type="OMA" id="QHAREFM"/>
<protein>
    <recommendedName>
        <fullName evidence="13">Radial spoke protein 3</fullName>
    </recommendedName>
</protein>
<comment type="subcellular location">
    <subcellularLocation>
        <location evidence="1">Cytoplasm</location>
        <location evidence="1">Cytoskeleton</location>
        <location evidence="1">Flagellum axoneme</location>
    </subcellularLocation>
</comment>
<evidence type="ECO:0000313" key="12">
    <source>
        <dbReference type="Proteomes" id="UP000323011"/>
    </source>
</evidence>
<evidence type="ECO:0000256" key="1">
    <source>
        <dbReference type="ARBA" id="ARBA00004611"/>
    </source>
</evidence>
<comment type="caution">
    <text evidence="11">The sequence shown here is derived from an EMBL/GenBank/DDBJ whole genome shotgun (WGS) entry which is preliminary data.</text>
</comment>
<evidence type="ECO:0000256" key="10">
    <source>
        <dbReference type="SAM" id="MobiDB-lite"/>
    </source>
</evidence>
<feature type="compositionally biased region" description="Basic and acidic residues" evidence="10">
    <location>
        <begin position="363"/>
        <end position="377"/>
    </location>
</feature>
<evidence type="ECO:0000256" key="8">
    <source>
        <dbReference type="ARBA" id="ARBA00023273"/>
    </source>
</evidence>
<feature type="compositionally biased region" description="Basic and acidic residues" evidence="10">
    <location>
        <begin position="332"/>
        <end position="354"/>
    </location>
</feature>
<feature type="region of interest" description="Disordered" evidence="10">
    <location>
        <begin position="65"/>
        <end position="107"/>
    </location>
</feature>
<dbReference type="PANTHER" id="PTHR21648">
    <property type="entry name" value="FLAGELLAR RADIAL SPOKE PROTEIN 3"/>
    <property type="match status" value="1"/>
</dbReference>
<evidence type="ECO:0000256" key="5">
    <source>
        <dbReference type="ARBA" id="ARBA00022846"/>
    </source>
</evidence>
<feature type="coiled-coil region" evidence="9">
    <location>
        <begin position="218"/>
        <end position="245"/>
    </location>
</feature>
<evidence type="ECO:0000256" key="4">
    <source>
        <dbReference type="ARBA" id="ARBA00022553"/>
    </source>
</evidence>
<comment type="similarity">
    <text evidence="2">Belongs to the flagellar radial spoke RSP3 family.</text>
</comment>
<keyword evidence="9" id="KW-0175">Coiled coil</keyword>
<keyword evidence="6" id="KW-0969">Cilium</keyword>
<feature type="region of interest" description="Disordered" evidence="10">
    <location>
        <begin position="1"/>
        <end position="41"/>
    </location>
</feature>
<dbReference type="GO" id="GO:0005929">
    <property type="term" value="C:cilium"/>
    <property type="evidence" value="ECO:0007669"/>
    <property type="project" value="TreeGrafter"/>
</dbReference>
<dbReference type="InterPro" id="IPR009290">
    <property type="entry name" value="Radial_spoke_3"/>
</dbReference>
<feature type="compositionally biased region" description="Pro residues" evidence="10">
    <location>
        <begin position="141"/>
        <end position="151"/>
    </location>
</feature>